<keyword evidence="1" id="KW-1133">Transmembrane helix</keyword>
<evidence type="ECO:0000313" key="3">
    <source>
        <dbReference type="Proteomes" id="UP000572635"/>
    </source>
</evidence>
<proteinExistence type="predicted"/>
<dbReference type="EMBL" id="JACHDB010000001">
    <property type="protein sequence ID" value="MBB5432921.1"/>
    <property type="molecule type" value="Genomic_DNA"/>
</dbReference>
<name>A0A7W8QNY8_9ACTN</name>
<dbReference type="RefSeq" id="WP_184392417.1">
    <property type="nucleotide sequence ID" value="NZ_BAAAJD010000134.1"/>
</dbReference>
<accession>A0A7W8QNY8</accession>
<gene>
    <name evidence="2" type="ORF">HDA36_003005</name>
</gene>
<feature type="transmembrane region" description="Helical" evidence="1">
    <location>
        <begin position="125"/>
        <end position="149"/>
    </location>
</feature>
<keyword evidence="1" id="KW-0472">Membrane</keyword>
<dbReference type="Proteomes" id="UP000572635">
    <property type="component" value="Unassembled WGS sequence"/>
</dbReference>
<sequence>MRTRNKWLEGLQVVTVLVSGLLGLALPALVVTAVSGALGKPIPIADVEVEVPVGDLDATPPPGTEFTWGVDVLITDPTPAQYLLNGVSTITGCALLLAGAVLLYRVLKAAVLEPFSRTVAARLRALGMLGVLGALVQALVDSVTGMLLVRSVLHDDGLAMVYTPSLGTLLFGVGMLAAAGIIRRGVVMRDELEGTI</sequence>
<evidence type="ECO:0000313" key="2">
    <source>
        <dbReference type="EMBL" id="MBB5432921.1"/>
    </source>
</evidence>
<evidence type="ECO:0000256" key="1">
    <source>
        <dbReference type="SAM" id="Phobius"/>
    </source>
</evidence>
<keyword evidence="1" id="KW-0812">Transmembrane</keyword>
<feature type="transmembrane region" description="Helical" evidence="1">
    <location>
        <begin position="161"/>
        <end position="182"/>
    </location>
</feature>
<keyword evidence="3" id="KW-1185">Reference proteome</keyword>
<comment type="caution">
    <text evidence="2">The sequence shown here is derived from an EMBL/GenBank/DDBJ whole genome shotgun (WGS) entry which is preliminary data.</text>
</comment>
<dbReference type="AlphaFoldDB" id="A0A7W8QNY8"/>
<organism evidence="2 3">
    <name type="scientific">Nocardiopsis composta</name>
    <dbReference type="NCBI Taxonomy" id="157465"/>
    <lineage>
        <taxon>Bacteria</taxon>
        <taxon>Bacillati</taxon>
        <taxon>Actinomycetota</taxon>
        <taxon>Actinomycetes</taxon>
        <taxon>Streptosporangiales</taxon>
        <taxon>Nocardiopsidaceae</taxon>
        <taxon>Nocardiopsis</taxon>
    </lineage>
</organism>
<evidence type="ECO:0008006" key="4">
    <source>
        <dbReference type="Google" id="ProtNLM"/>
    </source>
</evidence>
<protein>
    <recommendedName>
        <fullName evidence="4">DUF2975 domain-containing protein</fullName>
    </recommendedName>
</protein>
<reference evidence="2 3" key="1">
    <citation type="submission" date="2020-08" db="EMBL/GenBank/DDBJ databases">
        <title>Sequencing the genomes of 1000 actinobacteria strains.</title>
        <authorList>
            <person name="Klenk H.-P."/>
        </authorList>
    </citation>
    <scope>NUCLEOTIDE SEQUENCE [LARGE SCALE GENOMIC DNA]</scope>
    <source>
        <strain evidence="2 3">DSM 44551</strain>
    </source>
</reference>
<feature type="transmembrane region" description="Helical" evidence="1">
    <location>
        <begin position="82"/>
        <end position="104"/>
    </location>
</feature>